<dbReference type="SUPFAM" id="SSF50494">
    <property type="entry name" value="Trypsin-like serine proteases"/>
    <property type="match status" value="1"/>
</dbReference>
<dbReference type="AlphaFoldDB" id="A0A4Z0PFL4"/>
<dbReference type="RefSeq" id="WP_135499325.1">
    <property type="nucleotide sequence ID" value="NZ_SRLD01000048.1"/>
</dbReference>
<dbReference type="Gene3D" id="2.40.10.120">
    <property type="match status" value="1"/>
</dbReference>
<organism evidence="1 2">
    <name type="scientific">Hymenobacter elongatus</name>
    <dbReference type="NCBI Taxonomy" id="877208"/>
    <lineage>
        <taxon>Bacteria</taxon>
        <taxon>Pseudomonadati</taxon>
        <taxon>Bacteroidota</taxon>
        <taxon>Cytophagia</taxon>
        <taxon>Cytophagales</taxon>
        <taxon>Hymenobacteraceae</taxon>
        <taxon>Hymenobacter</taxon>
    </lineage>
</organism>
<proteinExistence type="predicted"/>
<evidence type="ECO:0000313" key="1">
    <source>
        <dbReference type="EMBL" id="TGE13866.1"/>
    </source>
</evidence>
<comment type="caution">
    <text evidence="1">The sequence shown here is derived from an EMBL/GenBank/DDBJ whole genome shotgun (WGS) entry which is preliminary data.</text>
</comment>
<sequence length="211" mass="23916">MEAVVQIYYRENDSDYCFIGSGFFISHKIIVTVGHNFDVPGKYFALLNGEFLELRILKKEKEFKGNTKIDLALCAFVDRDIVNEIYFEPVSEAPKRFEECKIIGFSVHGEVEKDVCYKPRDITQFIEHCEMHFEGANSGEYNIEFLALSLQNIKKGMSGGVIINTEGQYIGALIGPRLFNTPTGAIGNSNYFVIMSSSFKRILQFQKDSSS</sequence>
<evidence type="ECO:0008006" key="3">
    <source>
        <dbReference type="Google" id="ProtNLM"/>
    </source>
</evidence>
<dbReference type="Proteomes" id="UP000297739">
    <property type="component" value="Unassembled WGS sequence"/>
</dbReference>
<keyword evidence="2" id="KW-1185">Reference proteome</keyword>
<name>A0A4Z0PFL4_9BACT</name>
<reference evidence="1 2" key="1">
    <citation type="submission" date="2019-04" db="EMBL/GenBank/DDBJ databases">
        <authorList>
            <person name="Feng G."/>
            <person name="Zhang J."/>
            <person name="Zhu H."/>
        </authorList>
    </citation>
    <scope>NUCLEOTIDE SEQUENCE [LARGE SCALE GENOMIC DNA]</scope>
    <source>
        <strain evidence="1 2">JCM 17223</strain>
    </source>
</reference>
<accession>A0A4Z0PFL4</accession>
<dbReference type="InterPro" id="IPR009003">
    <property type="entry name" value="Peptidase_S1_PA"/>
</dbReference>
<dbReference type="EMBL" id="SRLD01000048">
    <property type="protein sequence ID" value="TGE13866.1"/>
    <property type="molecule type" value="Genomic_DNA"/>
</dbReference>
<evidence type="ECO:0000313" key="2">
    <source>
        <dbReference type="Proteomes" id="UP000297739"/>
    </source>
</evidence>
<protein>
    <recommendedName>
        <fullName evidence="3">Serine protease</fullName>
    </recommendedName>
</protein>
<gene>
    <name evidence="1" type="ORF">E5J99_18600</name>
</gene>